<evidence type="ECO:0000313" key="2">
    <source>
        <dbReference type="Proteomes" id="UP001163823"/>
    </source>
</evidence>
<keyword evidence="1" id="KW-0378">Hydrolase</keyword>
<comment type="caution">
    <text evidence="1">The sequence shown here is derived from an EMBL/GenBank/DDBJ whole genome shotgun (WGS) entry which is preliminary data.</text>
</comment>
<dbReference type="GO" id="GO:0016787">
    <property type="term" value="F:hydrolase activity"/>
    <property type="evidence" value="ECO:0007669"/>
    <property type="project" value="UniProtKB-KW"/>
</dbReference>
<sequence>MPSTPINDLIDFWGLCQVKRAFVPLLEEVCSWHPSLIESKKKRSPEFNEWAFTALGRVLYFLKTTKRKDMKEVELCENLQVLWEELETFKFDLTWLEPHVRSAVDTEAYLERAGQVRELRDNVNSFEVEVKRLKAKMAAVVVDLEIARRDLAKAGEGFEERDLEIELGYI</sequence>
<accession>A0AAD7VD35</accession>
<dbReference type="AlphaFoldDB" id="A0AAD7VD35"/>
<organism evidence="1 2">
    <name type="scientific">Quillaja saponaria</name>
    <name type="common">Soap bark tree</name>
    <dbReference type="NCBI Taxonomy" id="32244"/>
    <lineage>
        <taxon>Eukaryota</taxon>
        <taxon>Viridiplantae</taxon>
        <taxon>Streptophyta</taxon>
        <taxon>Embryophyta</taxon>
        <taxon>Tracheophyta</taxon>
        <taxon>Spermatophyta</taxon>
        <taxon>Magnoliopsida</taxon>
        <taxon>eudicotyledons</taxon>
        <taxon>Gunneridae</taxon>
        <taxon>Pentapetalae</taxon>
        <taxon>rosids</taxon>
        <taxon>fabids</taxon>
        <taxon>Fabales</taxon>
        <taxon>Quillajaceae</taxon>
        <taxon>Quillaja</taxon>
    </lineage>
</organism>
<evidence type="ECO:0000313" key="1">
    <source>
        <dbReference type="EMBL" id="KAJ7971378.1"/>
    </source>
</evidence>
<gene>
    <name evidence="1" type="ORF">O6P43_009420</name>
</gene>
<dbReference type="KEGG" id="qsa:O6P43_009420"/>
<dbReference type="EMBL" id="JARAOO010000004">
    <property type="protein sequence ID" value="KAJ7971378.1"/>
    <property type="molecule type" value="Genomic_DNA"/>
</dbReference>
<proteinExistence type="predicted"/>
<reference evidence="1" key="1">
    <citation type="journal article" date="2023" name="Science">
        <title>Elucidation of the pathway for biosynthesis of saponin adjuvants from the soapbark tree.</title>
        <authorList>
            <person name="Reed J."/>
            <person name="Orme A."/>
            <person name="El-Demerdash A."/>
            <person name="Owen C."/>
            <person name="Martin L.B.B."/>
            <person name="Misra R.C."/>
            <person name="Kikuchi S."/>
            <person name="Rejzek M."/>
            <person name="Martin A.C."/>
            <person name="Harkess A."/>
            <person name="Leebens-Mack J."/>
            <person name="Louveau T."/>
            <person name="Stephenson M.J."/>
            <person name="Osbourn A."/>
        </authorList>
    </citation>
    <scope>NUCLEOTIDE SEQUENCE</scope>
    <source>
        <strain evidence="1">S10</strain>
    </source>
</reference>
<name>A0AAD7VD35_QUISA</name>
<keyword evidence="2" id="KW-1185">Reference proteome</keyword>
<protein>
    <submittedName>
        <fullName evidence="1">Ubiquitin carboxyl-terminal hydrolase family protein</fullName>
    </submittedName>
</protein>
<dbReference type="Proteomes" id="UP001163823">
    <property type="component" value="Chromosome 4"/>
</dbReference>